<dbReference type="PANTHER" id="PTHR43634:SF2">
    <property type="entry name" value="LOW CONDUCTANCE MECHANOSENSITIVE CHANNEL YNAI"/>
    <property type="match status" value="1"/>
</dbReference>
<keyword evidence="13" id="KW-1185">Reference proteome</keyword>
<keyword evidence="4 7" id="KW-0812">Transmembrane</keyword>
<dbReference type="Pfam" id="PF21088">
    <property type="entry name" value="MS_channel_1st"/>
    <property type="match status" value="1"/>
</dbReference>
<sequence>MKKIVLFLVLLSASLFGQTSDDVKVDLSSPYKTIFTHLHFLQADSYDETKAAQTIYGESVEKSIEIAVKIKQVLDGKGLKVDMKSLPTNSKYQDTISKVEIRNQYILFPKQLPEIYLEKINGKWYYSQDTKEQIFAVYKQVFPVGTEFIKSIIPNVGHETFLTIELWQYVGILFFIVVGVLLFWVLNKLIFFILKRIESFFMRFAHDSLSKTLDKLSRPAALLIVFYLIEVYIAVLQFNIDVNSFLIKGLEIGQIVLWIYVFLEIVSVLIEVYVSYTSRTESKLDDQLAPILSRLLKVIVVFVGILKMLTIFGVNTTTVIAGASIGGLAVALASQDTVKNLIGTFMIFLDKPFQIGDWIEGGGVEGTVEEVGFRSTRIRAVDTSVYTIPNSKLSEIVINNKGLRQYRRYQTKLGIRYDTPPELIEAFVIGVRKIIELHPETLTKSYNVEFVGFGDSALEILVNTYFLSLEWGVEQSSKHRLHMTILKLASDLGVDFAFPSQTVMIEQFPEKKELNGSYETNAEKINQILKDIENGFAN</sequence>
<dbReference type="EMBL" id="JAASQL010000001">
    <property type="protein sequence ID" value="NIJ44164.1"/>
    <property type="molecule type" value="Genomic_DNA"/>
</dbReference>
<dbReference type="SUPFAM" id="SSF82861">
    <property type="entry name" value="Mechanosensitive channel protein MscS (YggB), transmembrane region"/>
    <property type="match status" value="1"/>
</dbReference>
<feature type="transmembrane region" description="Helical" evidence="7">
    <location>
        <begin position="166"/>
        <end position="194"/>
    </location>
</feature>
<dbReference type="PANTHER" id="PTHR43634">
    <property type="entry name" value="OW CONDUCTANCE MECHANOSENSITIVE CHANNEL"/>
    <property type="match status" value="1"/>
</dbReference>
<evidence type="ECO:0000256" key="3">
    <source>
        <dbReference type="ARBA" id="ARBA00022475"/>
    </source>
</evidence>
<protein>
    <submittedName>
        <fullName evidence="12">MscS family membrane protein</fullName>
    </submittedName>
</protein>
<dbReference type="InterPro" id="IPR049278">
    <property type="entry name" value="MS_channel_C"/>
</dbReference>
<dbReference type="RefSeq" id="WP_167183670.1">
    <property type="nucleotide sequence ID" value="NZ_JAASQL010000001.1"/>
</dbReference>
<dbReference type="InterPro" id="IPR010920">
    <property type="entry name" value="LSM_dom_sf"/>
</dbReference>
<feature type="domain" description="Mechanosensitive ion channel transmembrane helices 2/3" evidence="11">
    <location>
        <begin position="295"/>
        <end position="335"/>
    </location>
</feature>
<dbReference type="InterPro" id="IPR023408">
    <property type="entry name" value="MscS_beta-dom_sf"/>
</dbReference>
<evidence type="ECO:0000256" key="6">
    <source>
        <dbReference type="ARBA" id="ARBA00023136"/>
    </source>
</evidence>
<evidence type="ECO:0000313" key="13">
    <source>
        <dbReference type="Proteomes" id="UP000745859"/>
    </source>
</evidence>
<dbReference type="InterPro" id="IPR011066">
    <property type="entry name" value="MscS_channel_C_sf"/>
</dbReference>
<keyword evidence="3" id="KW-1003">Cell membrane</keyword>
<dbReference type="InterPro" id="IPR011014">
    <property type="entry name" value="MscS_channel_TM-2"/>
</dbReference>
<feature type="signal peptide" evidence="8">
    <location>
        <begin position="1"/>
        <end position="17"/>
    </location>
</feature>
<name>A0ABX0U5Q2_9FLAO</name>
<feature type="chain" id="PRO_5047111273" evidence="8">
    <location>
        <begin position="18"/>
        <end position="538"/>
    </location>
</feature>
<evidence type="ECO:0000259" key="11">
    <source>
        <dbReference type="Pfam" id="PF21088"/>
    </source>
</evidence>
<keyword evidence="6 7" id="KW-0472">Membrane</keyword>
<comment type="similarity">
    <text evidence="2">Belongs to the MscS (TC 1.A.23) family.</text>
</comment>
<evidence type="ECO:0000256" key="7">
    <source>
        <dbReference type="SAM" id="Phobius"/>
    </source>
</evidence>
<evidence type="ECO:0000256" key="8">
    <source>
        <dbReference type="SAM" id="SignalP"/>
    </source>
</evidence>
<keyword evidence="5 7" id="KW-1133">Transmembrane helix</keyword>
<feature type="domain" description="Mechanosensitive ion channel MscS C-terminal" evidence="10">
    <location>
        <begin position="413"/>
        <end position="489"/>
    </location>
</feature>
<evidence type="ECO:0000259" key="10">
    <source>
        <dbReference type="Pfam" id="PF21082"/>
    </source>
</evidence>
<organism evidence="12 13">
    <name type="scientific">Wenyingzhuangia heitensis</name>
    <dbReference type="NCBI Taxonomy" id="1487859"/>
    <lineage>
        <taxon>Bacteria</taxon>
        <taxon>Pseudomonadati</taxon>
        <taxon>Bacteroidota</taxon>
        <taxon>Flavobacteriia</taxon>
        <taxon>Flavobacteriales</taxon>
        <taxon>Flavobacteriaceae</taxon>
        <taxon>Wenyingzhuangia</taxon>
    </lineage>
</organism>
<accession>A0ABX0U5Q2</accession>
<gene>
    <name evidence="12" type="ORF">FHR24_000603</name>
</gene>
<feature type="transmembrane region" description="Helical" evidence="7">
    <location>
        <begin position="252"/>
        <end position="274"/>
    </location>
</feature>
<dbReference type="InterPro" id="IPR049142">
    <property type="entry name" value="MS_channel_1st"/>
</dbReference>
<dbReference type="SUPFAM" id="SSF50182">
    <property type="entry name" value="Sm-like ribonucleoproteins"/>
    <property type="match status" value="1"/>
</dbReference>
<dbReference type="SUPFAM" id="SSF82689">
    <property type="entry name" value="Mechanosensitive channel protein MscS (YggB), C-terminal domain"/>
    <property type="match status" value="1"/>
</dbReference>
<evidence type="ECO:0000256" key="1">
    <source>
        <dbReference type="ARBA" id="ARBA00004651"/>
    </source>
</evidence>
<dbReference type="InterPro" id="IPR006685">
    <property type="entry name" value="MscS_channel_2nd"/>
</dbReference>
<keyword evidence="8" id="KW-0732">Signal</keyword>
<dbReference type="Gene3D" id="2.30.30.60">
    <property type="match status" value="1"/>
</dbReference>
<evidence type="ECO:0000256" key="2">
    <source>
        <dbReference type="ARBA" id="ARBA00008017"/>
    </source>
</evidence>
<evidence type="ECO:0000256" key="5">
    <source>
        <dbReference type="ARBA" id="ARBA00022989"/>
    </source>
</evidence>
<evidence type="ECO:0000256" key="4">
    <source>
        <dbReference type="ARBA" id="ARBA00022692"/>
    </source>
</evidence>
<feature type="transmembrane region" description="Helical" evidence="7">
    <location>
        <begin position="295"/>
        <end position="314"/>
    </location>
</feature>
<comment type="caution">
    <text evidence="12">The sequence shown here is derived from an EMBL/GenBank/DDBJ whole genome shotgun (WGS) entry which is preliminary data.</text>
</comment>
<dbReference type="Proteomes" id="UP000745859">
    <property type="component" value="Unassembled WGS sequence"/>
</dbReference>
<evidence type="ECO:0000313" key="12">
    <source>
        <dbReference type="EMBL" id="NIJ44164.1"/>
    </source>
</evidence>
<dbReference type="Pfam" id="PF21082">
    <property type="entry name" value="MS_channel_3rd"/>
    <property type="match status" value="1"/>
</dbReference>
<feature type="domain" description="Mechanosensitive ion channel MscS" evidence="9">
    <location>
        <begin position="336"/>
        <end position="400"/>
    </location>
</feature>
<dbReference type="InterPro" id="IPR045042">
    <property type="entry name" value="YnaI-like"/>
</dbReference>
<reference evidence="12 13" key="1">
    <citation type="submission" date="2020-03" db="EMBL/GenBank/DDBJ databases">
        <title>Genomic Encyclopedia of Type Strains, Phase IV (KMG-IV): sequencing the most valuable type-strain genomes for metagenomic binning, comparative biology and taxonomic classification.</title>
        <authorList>
            <person name="Goeker M."/>
        </authorList>
    </citation>
    <scope>NUCLEOTIDE SEQUENCE [LARGE SCALE GENOMIC DNA]</scope>
    <source>
        <strain evidence="12 13">DSM 101599</strain>
    </source>
</reference>
<dbReference type="Gene3D" id="1.10.287.1260">
    <property type="match status" value="1"/>
</dbReference>
<comment type="subcellular location">
    <subcellularLocation>
        <location evidence="1">Cell membrane</location>
        <topology evidence="1">Multi-pass membrane protein</topology>
    </subcellularLocation>
</comment>
<dbReference type="Gene3D" id="3.30.70.100">
    <property type="match status" value="1"/>
</dbReference>
<proteinExistence type="inferred from homology"/>
<feature type="transmembrane region" description="Helical" evidence="7">
    <location>
        <begin position="220"/>
        <end position="240"/>
    </location>
</feature>
<dbReference type="Pfam" id="PF00924">
    <property type="entry name" value="MS_channel_2nd"/>
    <property type="match status" value="1"/>
</dbReference>
<evidence type="ECO:0000259" key="9">
    <source>
        <dbReference type="Pfam" id="PF00924"/>
    </source>
</evidence>